<dbReference type="InterPro" id="IPR005119">
    <property type="entry name" value="LysR_subst-bd"/>
</dbReference>
<dbReference type="Gene3D" id="1.10.10.10">
    <property type="entry name" value="Winged helix-like DNA-binding domain superfamily/Winged helix DNA-binding domain"/>
    <property type="match status" value="1"/>
</dbReference>
<dbReference type="PROSITE" id="PS50931">
    <property type="entry name" value="HTH_LYSR"/>
    <property type="match status" value="1"/>
</dbReference>
<dbReference type="InterPro" id="IPR036388">
    <property type="entry name" value="WH-like_DNA-bd_sf"/>
</dbReference>
<evidence type="ECO:0000256" key="4">
    <source>
        <dbReference type="ARBA" id="ARBA00023163"/>
    </source>
</evidence>
<keyword evidence="2" id="KW-0805">Transcription regulation</keyword>
<dbReference type="Pfam" id="PF00126">
    <property type="entry name" value="HTH_1"/>
    <property type="match status" value="1"/>
</dbReference>
<comment type="caution">
    <text evidence="6">The sequence shown here is derived from an EMBL/GenBank/DDBJ whole genome shotgun (WGS) entry which is preliminary data.</text>
</comment>
<dbReference type="GO" id="GO:0003677">
    <property type="term" value="F:DNA binding"/>
    <property type="evidence" value="ECO:0007669"/>
    <property type="project" value="UniProtKB-KW"/>
</dbReference>
<evidence type="ECO:0000313" key="7">
    <source>
        <dbReference type="Proteomes" id="UP000562027"/>
    </source>
</evidence>
<organism evidence="6 7">
    <name type="scientific">Roseateles oligotrophus</name>
    <dbReference type="NCBI Taxonomy" id="1769250"/>
    <lineage>
        <taxon>Bacteria</taxon>
        <taxon>Pseudomonadati</taxon>
        <taxon>Pseudomonadota</taxon>
        <taxon>Betaproteobacteria</taxon>
        <taxon>Burkholderiales</taxon>
        <taxon>Sphaerotilaceae</taxon>
        <taxon>Roseateles</taxon>
    </lineage>
</organism>
<dbReference type="Proteomes" id="UP000562027">
    <property type="component" value="Unassembled WGS sequence"/>
</dbReference>
<dbReference type="RefSeq" id="WP_184304847.1">
    <property type="nucleotide sequence ID" value="NZ_JACHLP010000018.1"/>
</dbReference>
<dbReference type="PANTHER" id="PTHR30537:SF5">
    <property type="entry name" value="HTH-TYPE TRANSCRIPTIONAL ACTIVATOR TTDR-RELATED"/>
    <property type="match status" value="1"/>
</dbReference>
<dbReference type="Pfam" id="PF03466">
    <property type="entry name" value="LysR_substrate"/>
    <property type="match status" value="1"/>
</dbReference>
<sequence length="308" mass="33947">MKFADAQMFSEMRAFVAVAQSLSFTRAAEKLGIDPPNVSRIVSRLEARIDLRLLNRTTRSVSLSSAGVGYLEYCVKMLADFEAAEEFIASQRDGLVGPIRITIPMSFGLTRLGPILSAFSQAHPKVTVETVITDDVLDLTAERIDVAIRIGSSLDTSLHSRLLGRTERILCASPEYVGKHGMPESPSDLLDHKCLVFTGRPNVDVWVLRREHAIEKVKVKPVVSANNSIFLRDLALSSIGIAPIAQYVVASSLAKGTLVRLLDEWTLEHLDICAVYLSSKNMSPKVRSFIDFCVVNMQDTDTLLGRID</sequence>
<dbReference type="SUPFAM" id="SSF46785">
    <property type="entry name" value="Winged helix' DNA-binding domain"/>
    <property type="match status" value="1"/>
</dbReference>
<evidence type="ECO:0000256" key="1">
    <source>
        <dbReference type="ARBA" id="ARBA00009437"/>
    </source>
</evidence>
<accession>A0A840LEW3</accession>
<reference evidence="6 7" key="1">
    <citation type="submission" date="2020-08" db="EMBL/GenBank/DDBJ databases">
        <title>Functional genomics of gut bacteria from endangered species of beetles.</title>
        <authorList>
            <person name="Carlos-Shanley C."/>
        </authorList>
    </citation>
    <scope>NUCLEOTIDE SEQUENCE [LARGE SCALE GENOMIC DNA]</scope>
    <source>
        <strain evidence="6 7">S00239</strain>
    </source>
</reference>
<comment type="similarity">
    <text evidence="1">Belongs to the LysR transcriptional regulatory family.</text>
</comment>
<dbReference type="InterPro" id="IPR036390">
    <property type="entry name" value="WH_DNA-bd_sf"/>
</dbReference>
<dbReference type="CDD" id="cd08422">
    <property type="entry name" value="PBP2_CrgA_like"/>
    <property type="match status" value="1"/>
</dbReference>
<keyword evidence="4" id="KW-0804">Transcription</keyword>
<evidence type="ECO:0000256" key="2">
    <source>
        <dbReference type="ARBA" id="ARBA00023015"/>
    </source>
</evidence>
<dbReference type="SUPFAM" id="SSF53850">
    <property type="entry name" value="Periplasmic binding protein-like II"/>
    <property type="match status" value="1"/>
</dbReference>
<evidence type="ECO:0000259" key="5">
    <source>
        <dbReference type="PROSITE" id="PS50931"/>
    </source>
</evidence>
<dbReference type="PANTHER" id="PTHR30537">
    <property type="entry name" value="HTH-TYPE TRANSCRIPTIONAL REGULATOR"/>
    <property type="match status" value="1"/>
</dbReference>
<dbReference type="GO" id="GO:0003700">
    <property type="term" value="F:DNA-binding transcription factor activity"/>
    <property type="evidence" value="ECO:0007669"/>
    <property type="project" value="InterPro"/>
</dbReference>
<gene>
    <name evidence="6" type="ORF">HNP55_004786</name>
</gene>
<feature type="domain" description="HTH lysR-type" evidence="5">
    <location>
        <begin position="1"/>
        <end position="64"/>
    </location>
</feature>
<dbReference type="FunFam" id="1.10.10.10:FF:000001">
    <property type="entry name" value="LysR family transcriptional regulator"/>
    <property type="match status" value="1"/>
</dbReference>
<keyword evidence="3 6" id="KW-0238">DNA-binding</keyword>
<dbReference type="AlphaFoldDB" id="A0A840LEW3"/>
<proteinExistence type="inferred from homology"/>
<dbReference type="Gene3D" id="3.40.190.290">
    <property type="match status" value="1"/>
</dbReference>
<protein>
    <submittedName>
        <fullName evidence="6">DNA-binding transcriptional LysR family regulator</fullName>
    </submittedName>
</protein>
<dbReference type="InterPro" id="IPR058163">
    <property type="entry name" value="LysR-type_TF_proteobact-type"/>
</dbReference>
<dbReference type="InterPro" id="IPR000847">
    <property type="entry name" value="LysR_HTH_N"/>
</dbReference>
<keyword evidence="7" id="KW-1185">Reference proteome</keyword>
<dbReference type="EMBL" id="JACHLP010000018">
    <property type="protein sequence ID" value="MBB4846231.1"/>
    <property type="molecule type" value="Genomic_DNA"/>
</dbReference>
<name>A0A840LEW3_9BURK</name>
<evidence type="ECO:0000313" key="6">
    <source>
        <dbReference type="EMBL" id="MBB4846231.1"/>
    </source>
</evidence>
<evidence type="ECO:0000256" key="3">
    <source>
        <dbReference type="ARBA" id="ARBA00023125"/>
    </source>
</evidence>